<evidence type="ECO:0000256" key="5">
    <source>
        <dbReference type="ARBA" id="ARBA00023002"/>
    </source>
</evidence>
<evidence type="ECO:0000256" key="3">
    <source>
        <dbReference type="ARBA" id="ARBA00022617"/>
    </source>
</evidence>
<dbReference type="InterPro" id="IPR051329">
    <property type="entry name" value="NIR_SIR_4Fe-4S"/>
</dbReference>
<feature type="domain" description="Nitrite/sulphite reductase 4Fe-4S" evidence="8">
    <location>
        <begin position="90"/>
        <end position="233"/>
    </location>
</feature>
<dbReference type="GO" id="GO:0046872">
    <property type="term" value="F:metal ion binding"/>
    <property type="evidence" value="ECO:0007669"/>
    <property type="project" value="UniProtKB-KW"/>
</dbReference>
<dbReference type="EMBL" id="CP003659">
    <property type="protein sequence ID" value="AFZ60475.1"/>
    <property type="molecule type" value="Genomic_DNA"/>
</dbReference>
<reference evidence="11" key="1">
    <citation type="journal article" date="2013" name="Proc. Natl. Acad. Sci. U.S.A.">
        <title>Improving the coverage of the cyanobacterial phylum using diversity-driven genome sequencing.</title>
        <authorList>
            <person name="Shih P.M."/>
            <person name="Wu D."/>
            <person name="Latifi A."/>
            <person name="Axen S.D."/>
            <person name="Fewer D.P."/>
            <person name="Talla E."/>
            <person name="Calteau A."/>
            <person name="Cai F."/>
            <person name="Tandeau de Marsac N."/>
            <person name="Rippka R."/>
            <person name="Herdman M."/>
            <person name="Sivonen K."/>
            <person name="Coursin T."/>
            <person name="Laurent T."/>
            <person name="Goodwin L."/>
            <person name="Nolan M."/>
            <person name="Davenport K.W."/>
            <person name="Han C.S."/>
            <person name="Rubin E.M."/>
            <person name="Eisen J.A."/>
            <person name="Woyke T."/>
            <person name="Gugger M."/>
            <person name="Kerfeld C.A."/>
        </authorList>
    </citation>
    <scope>NUCLEOTIDE SEQUENCE [LARGE SCALE GENOMIC DNA]</scope>
    <source>
        <strain evidence="11">ATCC 27899 / PCC 7122</strain>
    </source>
</reference>
<evidence type="ECO:0000259" key="8">
    <source>
        <dbReference type="Pfam" id="PF01077"/>
    </source>
</evidence>
<evidence type="ECO:0000256" key="1">
    <source>
        <dbReference type="ARBA" id="ARBA00010429"/>
    </source>
</evidence>
<dbReference type="eggNOG" id="COG0155">
    <property type="taxonomic scope" value="Bacteria"/>
</dbReference>
<dbReference type="GO" id="GO:0051539">
    <property type="term" value="F:4 iron, 4 sulfur cluster binding"/>
    <property type="evidence" value="ECO:0007669"/>
    <property type="project" value="UniProtKB-KW"/>
</dbReference>
<feature type="domain" description="Nitrite/sulphite reductase 4Fe-4S" evidence="8">
    <location>
        <begin position="368"/>
        <end position="503"/>
    </location>
</feature>
<dbReference type="InterPro" id="IPR045854">
    <property type="entry name" value="NO2/SO3_Rdtase_4Fe4S_sf"/>
</dbReference>
<dbReference type="PANTHER" id="PTHR32439:SF0">
    <property type="entry name" value="FERREDOXIN--NITRITE REDUCTASE, CHLOROPLASTIC"/>
    <property type="match status" value="1"/>
</dbReference>
<evidence type="ECO:0000259" key="9">
    <source>
        <dbReference type="Pfam" id="PF03460"/>
    </source>
</evidence>
<dbReference type="EC" id="1.7.7.1" evidence="10"/>
<dbReference type="AlphaFoldDB" id="K9ZQ46"/>
<dbReference type="InterPro" id="IPR006066">
    <property type="entry name" value="NO2/SO3_Rdtase_FeS/sirohaem_BS"/>
</dbReference>
<keyword evidence="5 10" id="KW-0560">Oxidoreductase</keyword>
<name>K9ZQ46_ANACC</name>
<dbReference type="Pfam" id="PF03460">
    <property type="entry name" value="NIR_SIR_ferr"/>
    <property type="match status" value="2"/>
</dbReference>
<dbReference type="OrthoDB" id="9803707at2"/>
<evidence type="ECO:0000256" key="6">
    <source>
        <dbReference type="ARBA" id="ARBA00023004"/>
    </source>
</evidence>
<comment type="similarity">
    <text evidence="1">Belongs to the nitrite and sulfite reductase 4Fe-4S domain family.</text>
</comment>
<feature type="domain" description="Nitrite/Sulfite reductase ferredoxin-like" evidence="9">
    <location>
        <begin position="20"/>
        <end position="79"/>
    </location>
</feature>
<sequence>MLTASTACPGLFYNISAQDGILSRVRIPGGILNSEQCQFIANIADNCGGGYVDITNRANLQIREIKTGINIEILQRLQELGLGSANPTVDHIRNIMTSPTAGIDPQELIDTQPFVKAWDDYITEHPHLAGLSAKFSVGFDGGGKVSVQNCVNDITFAAVAENGNVYFQLYLSFGEKGQPPQNTGILLKPDECLPVLAVLADVYLDHIGVTSQRKRRLREVINDLGIENYLRLAFTSKSLTSQLPGEILHLAVDKFGVVSHYFCQLPITNYQLPAQTDMITVPANSIGIHPQKQAGLFYIGVVLPLGRWETWQMRRLADLAAKYGNGNLRVTPWQNLLVTDIPKKQVAEVETEITRLGLNISPTNIKTSLVACSGKRGCAASATETKDHALALADYLEYITLEHPINIHFSGCVKSCAQHQQADITLLGVRIQSENETMEGYQLYIGDGKLQKFGYQLYEYVTFAELPKIIATMLCVYKNQRLNLNESFREFVYRYDTSQLQRLFTVKSIPNPKSHV</sequence>
<dbReference type="InterPro" id="IPR012798">
    <property type="entry name" value="Cbl_synth_CobG-like"/>
</dbReference>
<gene>
    <name evidence="10" type="ordered locus">Anacy_5141</name>
</gene>
<keyword evidence="3" id="KW-0349">Heme</keyword>
<dbReference type="SUPFAM" id="SSF56014">
    <property type="entry name" value="Nitrite and sulphite reductase 4Fe-4S domain-like"/>
    <property type="match status" value="2"/>
</dbReference>
<keyword evidence="6" id="KW-0408">Iron</keyword>
<accession>K9ZQ46</accession>
<dbReference type="Pfam" id="PF01077">
    <property type="entry name" value="NIR_SIR"/>
    <property type="match status" value="2"/>
</dbReference>
<dbReference type="SUPFAM" id="SSF55124">
    <property type="entry name" value="Nitrite/Sulfite reductase N-terminal domain-like"/>
    <property type="match status" value="2"/>
</dbReference>
<dbReference type="InterPro" id="IPR036136">
    <property type="entry name" value="Nit/Sulf_reduc_fer-like_dom_sf"/>
</dbReference>
<organism evidence="10 11">
    <name type="scientific">Anabaena cylindrica (strain ATCC 27899 / PCC 7122)</name>
    <dbReference type="NCBI Taxonomy" id="272123"/>
    <lineage>
        <taxon>Bacteria</taxon>
        <taxon>Bacillati</taxon>
        <taxon>Cyanobacteriota</taxon>
        <taxon>Cyanophyceae</taxon>
        <taxon>Nostocales</taxon>
        <taxon>Nostocaceae</taxon>
        <taxon>Anabaena</taxon>
    </lineage>
</organism>
<keyword evidence="11" id="KW-1185">Reference proteome</keyword>
<dbReference type="GO" id="GO:0048307">
    <property type="term" value="F:ferredoxin-nitrite reductase activity"/>
    <property type="evidence" value="ECO:0007669"/>
    <property type="project" value="UniProtKB-EC"/>
</dbReference>
<feature type="domain" description="Nitrite/Sulfite reductase ferredoxin-like" evidence="9">
    <location>
        <begin position="289"/>
        <end position="353"/>
    </location>
</feature>
<dbReference type="NCBIfam" id="TIGR02435">
    <property type="entry name" value="CobG"/>
    <property type="match status" value="1"/>
</dbReference>
<dbReference type="PANTHER" id="PTHR32439">
    <property type="entry name" value="FERREDOXIN--NITRITE REDUCTASE, CHLOROPLASTIC"/>
    <property type="match status" value="1"/>
</dbReference>
<proteinExistence type="inferred from homology"/>
<keyword evidence="7" id="KW-0411">Iron-sulfur</keyword>
<evidence type="ECO:0000256" key="4">
    <source>
        <dbReference type="ARBA" id="ARBA00022723"/>
    </source>
</evidence>
<evidence type="ECO:0000313" key="10">
    <source>
        <dbReference type="EMBL" id="AFZ60475.1"/>
    </source>
</evidence>
<dbReference type="Gene3D" id="3.30.413.10">
    <property type="entry name" value="Sulfite Reductase Hemoprotein, domain 1"/>
    <property type="match status" value="2"/>
</dbReference>
<dbReference type="InterPro" id="IPR005117">
    <property type="entry name" value="NiRdtase/SiRdtase_haem-b_fer"/>
</dbReference>
<dbReference type="PROSITE" id="PS00365">
    <property type="entry name" value="NIR_SIR"/>
    <property type="match status" value="1"/>
</dbReference>
<protein>
    <submittedName>
        <fullName evidence="10">Assimilatory nitrite reductase (Ferredoxin)</fullName>
        <ecNumber evidence="10">1.7.7.1</ecNumber>
    </submittedName>
</protein>
<evidence type="ECO:0000256" key="7">
    <source>
        <dbReference type="ARBA" id="ARBA00023014"/>
    </source>
</evidence>
<keyword evidence="2" id="KW-0004">4Fe-4S</keyword>
<dbReference type="KEGG" id="acy:Anacy_5141"/>
<evidence type="ECO:0000256" key="2">
    <source>
        <dbReference type="ARBA" id="ARBA00022485"/>
    </source>
</evidence>
<keyword evidence="4" id="KW-0479">Metal-binding</keyword>
<dbReference type="GO" id="GO:0020037">
    <property type="term" value="F:heme binding"/>
    <property type="evidence" value="ECO:0007669"/>
    <property type="project" value="InterPro"/>
</dbReference>
<evidence type="ECO:0000313" key="11">
    <source>
        <dbReference type="Proteomes" id="UP000010474"/>
    </source>
</evidence>
<dbReference type="HOGENOM" id="CLU_015667_3_1_3"/>
<dbReference type="RefSeq" id="WP_015217091.1">
    <property type="nucleotide sequence ID" value="NC_019771.1"/>
</dbReference>
<dbReference type="Gene3D" id="3.90.480.10">
    <property type="entry name" value="Sulfite Reductase Hemoprotein,Domain 2"/>
    <property type="match status" value="1"/>
</dbReference>
<dbReference type="PATRIC" id="fig|272123.3.peg.5582"/>
<dbReference type="Proteomes" id="UP000010474">
    <property type="component" value="Chromosome"/>
</dbReference>
<dbReference type="STRING" id="272123.Anacy_5141"/>
<dbReference type="InterPro" id="IPR006067">
    <property type="entry name" value="NO2/SO3_Rdtase_4Fe4S_dom"/>
</dbReference>